<organism evidence="5 6">
    <name type="scientific">Marinibaculum pumilum</name>
    <dbReference type="NCBI Taxonomy" id="1766165"/>
    <lineage>
        <taxon>Bacteria</taxon>
        <taxon>Pseudomonadati</taxon>
        <taxon>Pseudomonadota</taxon>
        <taxon>Alphaproteobacteria</taxon>
        <taxon>Rhodospirillales</taxon>
        <taxon>Rhodospirillaceae</taxon>
        <taxon>Marinibaculum</taxon>
    </lineage>
</organism>
<dbReference type="GO" id="GO:0018578">
    <property type="term" value="F:protocatechuate 3,4-dioxygenase activity"/>
    <property type="evidence" value="ECO:0007669"/>
    <property type="project" value="UniProtKB-EC"/>
</dbReference>
<dbReference type="InterPro" id="IPR015889">
    <property type="entry name" value="Intradiol_dOase_core"/>
</dbReference>
<keyword evidence="2" id="KW-0223">Dioxygenase</keyword>
<reference evidence="6" key="1">
    <citation type="journal article" date="2019" name="Int. J. Syst. Evol. Microbiol.">
        <title>The Global Catalogue of Microorganisms (GCM) 10K type strain sequencing project: providing services to taxonomists for standard genome sequencing and annotation.</title>
        <authorList>
            <consortium name="The Broad Institute Genomics Platform"/>
            <consortium name="The Broad Institute Genome Sequencing Center for Infectious Disease"/>
            <person name="Wu L."/>
            <person name="Ma J."/>
        </authorList>
    </citation>
    <scope>NUCLEOTIDE SEQUENCE [LARGE SCALE GENOMIC DNA]</scope>
    <source>
        <strain evidence="6">KCTC 42964</strain>
    </source>
</reference>
<evidence type="ECO:0000313" key="6">
    <source>
        <dbReference type="Proteomes" id="UP001595528"/>
    </source>
</evidence>
<evidence type="ECO:0000313" key="5">
    <source>
        <dbReference type="EMBL" id="MFC3229258.1"/>
    </source>
</evidence>
<dbReference type="PANTHER" id="PTHR33711:SF9">
    <property type="entry name" value="PROTOCATECHUATE 3,4-DIOXYGENASE ALPHA CHAIN"/>
    <property type="match status" value="1"/>
</dbReference>
<feature type="domain" description="Intradiol ring-cleavage dioxygenases" evidence="4">
    <location>
        <begin position="16"/>
        <end position="194"/>
    </location>
</feature>
<evidence type="ECO:0000259" key="4">
    <source>
        <dbReference type="Pfam" id="PF00775"/>
    </source>
</evidence>
<dbReference type="SUPFAM" id="SSF49482">
    <property type="entry name" value="Aromatic compound dioxygenase"/>
    <property type="match status" value="1"/>
</dbReference>
<proteinExistence type="inferred from homology"/>
<dbReference type="Proteomes" id="UP001595528">
    <property type="component" value="Unassembled WGS sequence"/>
</dbReference>
<evidence type="ECO:0000256" key="3">
    <source>
        <dbReference type="ARBA" id="ARBA00023002"/>
    </source>
</evidence>
<dbReference type="InterPro" id="IPR050770">
    <property type="entry name" value="Intradiol_RC_Dioxygenase"/>
</dbReference>
<dbReference type="InterPro" id="IPR000627">
    <property type="entry name" value="Intradiol_dOase_C"/>
</dbReference>
<dbReference type="EC" id="1.13.11.3" evidence="5"/>
<evidence type="ECO:0000256" key="2">
    <source>
        <dbReference type="ARBA" id="ARBA00022964"/>
    </source>
</evidence>
<keyword evidence="3 5" id="KW-0560">Oxidoreductase</keyword>
<protein>
    <submittedName>
        <fullName evidence="5">Protocatechuate 3,4-dioxygenase subunit alpha</fullName>
        <ecNumber evidence="5">1.13.11.3</ecNumber>
    </submittedName>
</protein>
<dbReference type="Pfam" id="PF00775">
    <property type="entry name" value="Dioxygenase_C"/>
    <property type="match status" value="1"/>
</dbReference>
<gene>
    <name evidence="5" type="primary">pcaG</name>
    <name evidence="5" type="ORF">ACFOGJ_18570</name>
</gene>
<accession>A0ABV7L4J3</accession>
<dbReference type="Gene3D" id="2.60.130.10">
    <property type="entry name" value="Aromatic compound dioxygenase"/>
    <property type="match status" value="1"/>
</dbReference>
<dbReference type="PANTHER" id="PTHR33711">
    <property type="entry name" value="DIOXYGENASE, PUTATIVE (AFU_ORTHOLOGUE AFUA_2G02910)-RELATED"/>
    <property type="match status" value="1"/>
</dbReference>
<dbReference type="InterPro" id="IPR012786">
    <property type="entry name" value="Protocat_dOase_a"/>
</dbReference>
<evidence type="ECO:0000256" key="1">
    <source>
        <dbReference type="ARBA" id="ARBA00007825"/>
    </source>
</evidence>
<dbReference type="RefSeq" id="WP_379903287.1">
    <property type="nucleotide sequence ID" value="NZ_JBHRTR010000031.1"/>
</dbReference>
<sequence length="203" mass="21831">MTELLTPTAFHTTGPFFPPDFLRPGDNDLTWLTDPSRRAQGEALVITGRITEQGGAPRTNAVVELWQADAGGRFAHPLDPAHEEADPDFAGWGRTATDGDGQFHFVTVRPGAFRDPMTGEMRAPHLNLQILSSGLMRRLVTAIWFPDDPANGSDPVLSAVPSDRRGLLLATAAPESNLGPAGAACYRVDIALQGVAETPFFED</sequence>
<comment type="caution">
    <text evidence="5">The sequence shown here is derived from an EMBL/GenBank/DDBJ whole genome shotgun (WGS) entry which is preliminary data.</text>
</comment>
<keyword evidence="6" id="KW-1185">Reference proteome</keyword>
<dbReference type="EMBL" id="JBHRTR010000031">
    <property type="protein sequence ID" value="MFC3229258.1"/>
    <property type="molecule type" value="Genomic_DNA"/>
</dbReference>
<comment type="similarity">
    <text evidence="1">Belongs to the intradiol ring-cleavage dioxygenase family.</text>
</comment>
<dbReference type="NCBIfam" id="TIGR02423">
    <property type="entry name" value="protocat_alph"/>
    <property type="match status" value="1"/>
</dbReference>
<name>A0ABV7L4J3_9PROT</name>